<feature type="domain" description="Peptidase S1" evidence="5">
    <location>
        <begin position="43"/>
        <end position="274"/>
    </location>
</feature>
<evidence type="ECO:0000256" key="4">
    <source>
        <dbReference type="SAM" id="Phobius"/>
    </source>
</evidence>
<dbReference type="InterPro" id="IPR009003">
    <property type="entry name" value="Peptidase_S1_PA"/>
</dbReference>
<dbReference type="InterPro" id="IPR001254">
    <property type="entry name" value="Trypsin_dom"/>
</dbReference>
<keyword evidence="4" id="KW-0812">Transmembrane</keyword>
<dbReference type="InterPro" id="IPR043504">
    <property type="entry name" value="Peptidase_S1_PA_chymotrypsin"/>
</dbReference>
<gene>
    <name evidence="6" type="ORF">KC669_02715</name>
</gene>
<keyword evidence="2 6" id="KW-0378">Hydrolase</keyword>
<evidence type="ECO:0000256" key="3">
    <source>
        <dbReference type="SAM" id="MobiDB-lite"/>
    </source>
</evidence>
<dbReference type="SMART" id="SM00020">
    <property type="entry name" value="Tryp_SPc"/>
    <property type="match status" value="1"/>
</dbReference>
<keyword evidence="1" id="KW-1015">Disulfide bond</keyword>
<evidence type="ECO:0000256" key="1">
    <source>
        <dbReference type="ARBA" id="ARBA00023157"/>
    </source>
</evidence>
<dbReference type="PANTHER" id="PTHR24260">
    <property type="match status" value="1"/>
</dbReference>
<proteinExistence type="predicted"/>
<dbReference type="PROSITE" id="PS00135">
    <property type="entry name" value="TRYPSIN_SER"/>
    <property type="match status" value="1"/>
</dbReference>
<keyword evidence="4" id="KW-0472">Membrane</keyword>
<dbReference type="PROSITE" id="PS50240">
    <property type="entry name" value="TRYPSIN_DOM"/>
    <property type="match status" value="1"/>
</dbReference>
<dbReference type="PROSITE" id="PS00134">
    <property type="entry name" value="TRYPSIN_HIS"/>
    <property type="match status" value="1"/>
</dbReference>
<comment type="caution">
    <text evidence="6">The sequence shown here is derived from an EMBL/GenBank/DDBJ whole genome shotgun (WGS) entry which is preliminary data.</text>
</comment>
<evidence type="ECO:0000256" key="2">
    <source>
        <dbReference type="RuleBase" id="RU363034"/>
    </source>
</evidence>
<dbReference type="Proteomes" id="UP000714915">
    <property type="component" value="Unassembled WGS sequence"/>
</dbReference>
<dbReference type="PANTHER" id="PTHR24260:SF136">
    <property type="entry name" value="GH08193P-RELATED"/>
    <property type="match status" value="1"/>
</dbReference>
<protein>
    <submittedName>
        <fullName evidence="6">Trypsin-like serine protease</fullName>
        <ecNumber evidence="6">3.4.21.-</ecNumber>
    </submittedName>
</protein>
<feature type="compositionally biased region" description="Low complexity" evidence="3">
    <location>
        <begin position="286"/>
        <end position="302"/>
    </location>
</feature>
<dbReference type="Pfam" id="PF00089">
    <property type="entry name" value="Trypsin"/>
    <property type="match status" value="1"/>
</dbReference>
<name>A0A955RM26_9BACT</name>
<dbReference type="GO" id="GO:0006508">
    <property type="term" value="P:proteolysis"/>
    <property type="evidence" value="ECO:0007669"/>
    <property type="project" value="UniProtKB-KW"/>
</dbReference>
<keyword evidence="2" id="KW-0720">Serine protease</keyword>
<keyword evidence="4" id="KW-1133">Transmembrane helix</keyword>
<dbReference type="PRINTS" id="PR00722">
    <property type="entry name" value="CHYMOTRYPSIN"/>
</dbReference>
<organism evidence="6 7">
    <name type="scientific">Candidatus Dojkabacteria bacterium</name>
    <dbReference type="NCBI Taxonomy" id="2099670"/>
    <lineage>
        <taxon>Bacteria</taxon>
        <taxon>Candidatus Dojkabacteria</taxon>
    </lineage>
</organism>
<dbReference type="InterPro" id="IPR018114">
    <property type="entry name" value="TRYPSIN_HIS"/>
</dbReference>
<dbReference type="GO" id="GO:0004252">
    <property type="term" value="F:serine-type endopeptidase activity"/>
    <property type="evidence" value="ECO:0007669"/>
    <property type="project" value="InterPro"/>
</dbReference>
<dbReference type="EC" id="3.4.21.-" evidence="6"/>
<feature type="region of interest" description="Disordered" evidence="3">
    <location>
        <begin position="286"/>
        <end position="311"/>
    </location>
</feature>
<evidence type="ECO:0000313" key="7">
    <source>
        <dbReference type="Proteomes" id="UP000714915"/>
    </source>
</evidence>
<dbReference type="Gene3D" id="2.40.10.10">
    <property type="entry name" value="Trypsin-like serine proteases"/>
    <property type="match status" value="1"/>
</dbReference>
<evidence type="ECO:0000313" key="6">
    <source>
        <dbReference type="EMBL" id="MCA9386923.1"/>
    </source>
</evidence>
<feature type="transmembrane region" description="Helical" evidence="4">
    <location>
        <begin position="412"/>
        <end position="436"/>
    </location>
</feature>
<dbReference type="InterPro" id="IPR001314">
    <property type="entry name" value="Peptidase_S1A"/>
</dbReference>
<evidence type="ECO:0000259" key="5">
    <source>
        <dbReference type="PROSITE" id="PS50240"/>
    </source>
</evidence>
<sequence>MIKDRLLYTIIFLLLGFLLLGSAALGFIVYSSSPSVTRDIPVLLNAETEQMYPETVFVFSQKVNGSTFLCGGSAIDSKHIITAAHCLADSVKIKIGASNQIILGSPLREIDSYYTESNWNNIGDKIIENADSLEAFTLYSDNDISIIKIKDSESEFTNIAKIGTISPDCGYELTAYGTTLEEINSNLKFPRLKESISVCLSYYNGKTVKITPESGTGICLGDSGSPIYKKDTNEVVAIVSMVLSDDSTQLCKINNIGLATVIGSHNAFIANHLDKEVVIAESVPELTNETNQETNTEGQSSEQNEESREELDKEIKMFLEQYQKQITEYKTADVENIEVSPTESNALTDDDITNDKISNSDLIQQNGQVVDINDTRNIDILNEEENNKTSSDTLISSSGNGDYIAIDIPTDLLILGSIIFSSLYAVLIVLIVVLIIRKRQKIKSVSTNQSSLLNKNFNNI</sequence>
<dbReference type="InterPro" id="IPR033116">
    <property type="entry name" value="TRYPSIN_SER"/>
</dbReference>
<reference evidence="6" key="1">
    <citation type="submission" date="2020-04" db="EMBL/GenBank/DDBJ databases">
        <authorList>
            <person name="Zhang T."/>
        </authorList>
    </citation>
    <scope>NUCLEOTIDE SEQUENCE</scope>
    <source>
        <strain evidence="6">HKST-UBA09</strain>
    </source>
</reference>
<keyword evidence="2 6" id="KW-0645">Protease</keyword>
<dbReference type="InterPro" id="IPR051333">
    <property type="entry name" value="CLIP_Serine_Protease"/>
</dbReference>
<dbReference type="SUPFAM" id="SSF50494">
    <property type="entry name" value="Trypsin-like serine proteases"/>
    <property type="match status" value="1"/>
</dbReference>
<reference evidence="6" key="2">
    <citation type="journal article" date="2021" name="Microbiome">
        <title>Successional dynamics and alternative stable states in a saline activated sludge microbial community over 9 years.</title>
        <authorList>
            <person name="Wang Y."/>
            <person name="Ye J."/>
            <person name="Ju F."/>
            <person name="Liu L."/>
            <person name="Boyd J.A."/>
            <person name="Deng Y."/>
            <person name="Parks D.H."/>
            <person name="Jiang X."/>
            <person name="Yin X."/>
            <person name="Woodcroft B.J."/>
            <person name="Tyson G.W."/>
            <person name="Hugenholtz P."/>
            <person name="Polz M.F."/>
            <person name="Zhang T."/>
        </authorList>
    </citation>
    <scope>NUCLEOTIDE SEQUENCE</scope>
    <source>
        <strain evidence="6">HKST-UBA09</strain>
    </source>
</reference>
<dbReference type="EMBL" id="JAGQLF010000026">
    <property type="protein sequence ID" value="MCA9386923.1"/>
    <property type="molecule type" value="Genomic_DNA"/>
</dbReference>
<dbReference type="AlphaFoldDB" id="A0A955RM26"/>
<accession>A0A955RM26</accession>